<dbReference type="Proteomes" id="UP001054945">
    <property type="component" value="Unassembled WGS sequence"/>
</dbReference>
<keyword evidence="2" id="KW-1185">Reference proteome</keyword>
<evidence type="ECO:0000313" key="1">
    <source>
        <dbReference type="EMBL" id="GIY42537.1"/>
    </source>
</evidence>
<dbReference type="EMBL" id="BPLR01010861">
    <property type="protein sequence ID" value="GIY42537.1"/>
    <property type="molecule type" value="Genomic_DNA"/>
</dbReference>
<protein>
    <submittedName>
        <fullName evidence="1">Uncharacterized protein</fullName>
    </submittedName>
</protein>
<organism evidence="1 2">
    <name type="scientific">Caerostris extrusa</name>
    <name type="common">Bark spider</name>
    <name type="synonym">Caerostris bankana</name>
    <dbReference type="NCBI Taxonomy" id="172846"/>
    <lineage>
        <taxon>Eukaryota</taxon>
        <taxon>Metazoa</taxon>
        <taxon>Ecdysozoa</taxon>
        <taxon>Arthropoda</taxon>
        <taxon>Chelicerata</taxon>
        <taxon>Arachnida</taxon>
        <taxon>Araneae</taxon>
        <taxon>Araneomorphae</taxon>
        <taxon>Entelegynae</taxon>
        <taxon>Araneoidea</taxon>
        <taxon>Araneidae</taxon>
        <taxon>Caerostris</taxon>
    </lineage>
</organism>
<name>A0AAV4TCI3_CAEEX</name>
<sequence length="128" mass="14030">MQFPPRSLGLIQGARRVQATDFQESDITPLGLGLDHLLEKASSKILCSPTPPLTLLESSEHSPCTLIIPRASTGGTRRVQATDFQESDIHATRFGIRPFLGESVLQNPLLSYTPNPFGIIRTFPVYPS</sequence>
<proteinExistence type="predicted"/>
<gene>
    <name evidence="1" type="ORF">CEXT_596861</name>
</gene>
<dbReference type="AlphaFoldDB" id="A0AAV4TCI3"/>
<evidence type="ECO:0000313" key="2">
    <source>
        <dbReference type="Proteomes" id="UP001054945"/>
    </source>
</evidence>
<accession>A0AAV4TCI3</accession>
<reference evidence="1 2" key="1">
    <citation type="submission" date="2021-06" db="EMBL/GenBank/DDBJ databases">
        <title>Caerostris extrusa draft genome.</title>
        <authorList>
            <person name="Kono N."/>
            <person name="Arakawa K."/>
        </authorList>
    </citation>
    <scope>NUCLEOTIDE SEQUENCE [LARGE SCALE GENOMIC DNA]</scope>
</reference>
<comment type="caution">
    <text evidence="1">The sequence shown here is derived from an EMBL/GenBank/DDBJ whole genome shotgun (WGS) entry which is preliminary data.</text>
</comment>